<dbReference type="FunCoup" id="A0A251T3Q6">
    <property type="interactions" value="87"/>
</dbReference>
<dbReference type="OMA" id="QHASCIN"/>
<dbReference type="GO" id="GO:0032259">
    <property type="term" value="P:methylation"/>
    <property type="evidence" value="ECO:0000318"/>
    <property type="project" value="GO_Central"/>
</dbReference>
<reference evidence="6 8" key="1">
    <citation type="journal article" date="2017" name="Nature">
        <title>The sunflower genome provides insights into oil metabolism, flowering and Asterid evolution.</title>
        <authorList>
            <person name="Badouin H."/>
            <person name="Gouzy J."/>
            <person name="Grassa C.J."/>
            <person name="Murat F."/>
            <person name="Staton S.E."/>
            <person name="Cottret L."/>
            <person name="Lelandais-Briere C."/>
            <person name="Owens G.L."/>
            <person name="Carrere S."/>
            <person name="Mayjonade B."/>
            <person name="Legrand L."/>
            <person name="Gill N."/>
            <person name="Kane N.C."/>
            <person name="Bowers J.E."/>
            <person name="Hubner S."/>
            <person name="Bellec A."/>
            <person name="Berard A."/>
            <person name="Berges H."/>
            <person name="Blanchet N."/>
            <person name="Boniface M.C."/>
            <person name="Brunel D."/>
            <person name="Catrice O."/>
            <person name="Chaidir N."/>
            <person name="Claudel C."/>
            <person name="Donnadieu C."/>
            <person name="Faraut T."/>
            <person name="Fievet G."/>
            <person name="Helmstetter N."/>
            <person name="King M."/>
            <person name="Knapp S.J."/>
            <person name="Lai Z."/>
            <person name="Le Paslier M.C."/>
            <person name="Lippi Y."/>
            <person name="Lorenzon L."/>
            <person name="Mandel J.R."/>
            <person name="Marage G."/>
            <person name="Marchand G."/>
            <person name="Marquand E."/>
            <person name="Bret-Mestries E."/>
            <person name="Morien E."/>
            <person name="Nambeesan S."/>
            <person name="Nguyen T."/>
            <person name="Pegot-Espagnet P."/>
            <person name="Pouilly N."/>
            <person name="Raftis F."/>
            <person name="Sallet E."/>
            <person name="Schiex T."/>
            <person name="Thomas J."/>
            <person name="Vandecasteele C."/>
            <person name="Vares D."/>
            <person name="Vear F."/>
            <person name="Vautrin S."/>
            <person name="Crespi M."/>
            <person name="Mangin B."/>
            <person name="Burke J.M."/>
            <person name="Salse J."/>
            <person name="Munos S."/>
            <person name="Vincourt P."/>
            <person name="Rieseberg L.H."/>
            <person name="Langlade N.B."/>
        </authorList>
    </citation>
    <scope>NUCLEOTIDE SEQUENCE [LARGE SCALE GENOMIC DNA]</scope>
    <source>
        <strain evidence="8">cv. SF193</strain>
        <tissue evidence="6">Leaves</tissue>
    </source>
</reference>
<dbReference type="InterPro" id="IPR005299">
    <property type="entry name" value="MeTrfase_7"/>
</dbReference>
<keyword evidence="4" id="KW-0479">Metal-binding</keyword>
<reference evidence="6" key="3">
    <citation type="submission" date="2020-06" db="EMBL/GenBank/DDBJ databases">
        <title>Helianthus annuus Genome sequencing and assembly Release 2.</title>
        <authorList>
            <person name="Gouzy J."/>
            <person name="Langlade N."/>
            <person name="Munos S."/>
        </authorList>
    </citation>
    <scope>NUCLEOTIDE SEQUENCE</scope>
    <source>
        <tissue evidence="6">Leaves</tissue>
    </source>
</reference>
<accession>A0A251T3Q6</accession>
<evidence type="ECO:0000313" key="7">
    <source>
        <dbReference type="EMBL" id="OTG05116.1"/>
    </source>
</evidence>
<evidence type="ECO:0000313" key="8">
    <source>
        <dbReference type="Proteomes" id="UP000215914"/>
    </source>
</evidence>
<reference evidence="7" key="2">
    <citation type="submission" date="2017-02" db="EMBL/GenBank/DDBJ databases">
        <title>Sunflower complete genome.</title>
        <authorList>
            <person name="Langlade N."/>
            <person name="Munos S."/>
        </authorList>
    </citation>
    <scope>NUCLEOTIDE SEQUENCE [LARGE SCALE GENOMIC DNA]</scope>
    <source>
        <tissue evidence="7">Leaves</tissue>
    </source>
</reference>
<dbReference type="OrthoDB" id="1523883at2759"/>
<dbReference type="Gramene" id="mRNA:HanXRQr2_Chr12g0542691">
    <property type="protein sequence ID" value="mRNA:HanXRQr2_Chr12g0542691"/>
    <property type="gene ID" value="HanXRQr2_Chr12g0542691"/>
</dbReference>
<evidence type="ECO:0000256" key="2">
    <source>
        <dbReference type="ARBA" id="ARBA00022603"/>
    </source>
</evidence>
<keyword evidence="5" id="KW-0460">Magnesium</keyword>
<dbReference type="Gene3D" id="3.40.50.150">
    <property type="entry name" value="Vaccinia Virus protein VP39"/>
    <property type="match status" value="1"/>
</dbReference>
<dbReference type="AlphaFoldDB" id="A0A251T3Q6"/>
<evidence type="ECO:0000256" key="1">
    <source>
        <dbReference type="ARBA" id="ARBA00007967"/>
    </source>
</evidence>
<gene>
    <name evidence="7" type="ORF">HannXRQ_Chr12g0369981</name>
    <name evidence="6" type="ORF">HanXRQr2_Chr12g0542691</name>
</gene>
<organism evidence="7 8">
    <name type="scientific">Helianthus annuus</name>
    <name type="common">Common sunflower</name>
    <dbReference type="NCBI Taxonomy" id="4232"/>
    <lineage>
        <taxon>Eukaryota</taxon>
        <taxon>Viridiplantae</taxon>
        <taxon>Streptophyta</taxon>
        <taxon>Embryophyta</taxon>
        <taxon>Tracheophyta</taxon>
        <taxon>Spermatophyta</taxon>
        <taxon>Magnoliopsida</taxon>
        <taxon>eudicotyledons</taxon>
        <taxon>Gunneridae</taxon>
        <taxon>Pentapetalae</taxon>
        <taxon>asterids</taxon>
        <taxon>campanulids</taxon>
        <taxon>Asterales</taxon>
        <taxon>Asteraceae</taxon>
        <taxon>Asteroideae</taxon>
        <taxon>Heliantheae alliance</taxon>
        <taxon>Heliantheae</taxon>
        <taxon>Helianthus</taxon>
    </lineage>
</organism>
<dbReference type="InParanoid" id="A0A251T3Q6"/>
<proteinExistence type="inferred from homology"/>
<dbReference type="InterPro" id="IPR029063">
    <property type="entry name" value="SAM-dependent_MTases_sf"/>
</dbReference>
<dbReference type="GO" id="GO:0046872">
    <property type="term" value="F:metal ion binding"/>
    <property type="evidence" value="ECO:0007669"/>
    <property type="project" value="UniProtKB-KW"/>
</dbReference>
<evidence type="ECO:0000313" key="6">
    <source>
        <dbReference type="EMBL" id="KAF5778027.1"/>
    </source>
</evidence>
<dbReference type="SUPFAM" id="SSF53335">
    <property type="entry name" value="S-adenosyl-L-methionine-dependent methyltransferases"/>
    <property type="match status" value="1"/>
</dbReference>
<dbReference type="EMBL" id="CM007901">
    <property type="protein sequence ID" value="OTG05116.1"/>
    <property type="molecule type" value="Genomic_DNA"/>
</dbReference>
<dbReference type="Proteomes" id="UP000215914">
    <property type="component" value="Chromosome 12"/>
</dbReference>
<name>A0A251T3Q6_HELAN</name>
<dbReference type="PANTHER" id="PTHR31009">
    <property type="entry name" value="S-ADENOSYL-L-METHIONINE:CARBOXYL METHYLTRANSFERASE FAMILY PROTEIN"/>
    <property type="match status" value="1"/>
</dbReference>
<evidence type="ECO:0000256" key="5">
    <source>
        <dbReference type="ARBA" id="ARBA00022842"/>
    </source>
</evidence>
<evidence type="ECO:0000256" key="4">
    <source>
        <dbReference type="ARBA" id="ARBA00022723"/>
    </source>
</evidence>
<dbReference type="Gene3D" id="1.10.1200.270">
    <property type="entry name" value="Methyltransferase, alpha-helical capping domain"/>
    <property type="match status" value="1"/>
</dbReference>
<keyword evidence="2 7" id="KW-0489">Methyltransferase</keyword>
<dbReference type="InterPro" id="IPR042086">
    <property type="entry name" value="MeTrfase_capping"/>
</dbReference>
<dbReference type="Pfam" id="PF03492">
    <property type="entry name" value="Methyltransf_7"/>
    <property type="match status" value="1"/>
</dbReference>
<dbReference type="GO" id="GO:0008757">
    <property type="term" value="F:S-adenosylmethionine-dependent methyltransferase activity"/>
    <property type="evidence" value="ECO:0000318"/>
    <property type="project" value="GO_Central"/>
</dbReference>
<dbReference type="EC" id="2.1.1.-" evidence="6"/>
<keyword evidence="3 7" id="KW-0808">Transferase</keyword>
<sequence>MSIEAVFHMNTGNGDSSYASNSHFQGTGLQRSLPVLQEAINRIAKDLNGFPRCFKIADLGCSSGPNTLFVVTNILDIFHDICSENNSQVPQFQVFLNDLVENDFNTVFRSLPTFYSKLKKKKGDKRGPCYVYAVPGSFYSRLFPDENIHLFHSSYAVHWLSRVPQGLENNKLNIYMAKTSPTNVFEAYRKQFEKDFTKLLVLRSHEMTNGGHMILMFAGRSKPDPTSEDCCVIWELLAKSLVDMVKEGLVEESKVSSFNVPQYTPYEGEVRDVIQKEGSFSLHSVNGFALSWPTPGINTAKFIRAISEPLIATHFGSSIMDVLFKKYQEHVVDHLATKKGMNYNLIISLIKK</sequence>
<evidence type="ECO:0000256" key="3">
    <source>
        <dbReference type="ARBA" id="ARBA00022679"/>
    </source>
</evidence>
<comment type="similarity">
    <text evidence="1">Belongs to the methyltransferase superfamily. Type-7 methyltransferase family.</text>
</comment>
<keyword evidence="8" id="KW-1185">Reference proteome</keyword>
<protein>
    <submittedName>
        <fullName evidence="6 7">Methyltransferase</fullName>
        <ecNumber evidence="6">2.1.1.-</ecNumber>
    </submittedName>
</protein>
<dbReference type="EMBL" id="MNCJ02000327">
    <property type="protein sequence ID" value="KAF5778027.1"/>
    <property type="molecule type" value="Genomic_DNA"/>
</dbReference>